<proteinExistence type="predicted"/>
<evidence type="ECO:0000313" key="1">
    <source>
        <dbReference type="EMBL" id="KAJ8117856.1"/>
    </source>
</evidence>
<comment type="caution">
    <text evidence="1">The sequence shown here is derived from an EMBL/GenBank/DDBJ whole genome shotgun (WGS) entry which is preliminary data.</text>
</comment>
<sequence length="224" mass="24681">MDDPVNETSILYQNIWCVYPISGTYTRFQRFMFYTTILVAFVFRFHQWLSSVAMGSVFVYSVVTAVHAIPLSTQPSLGADTDMIAVYSIVLTSLYCAVMARIYSPRFIGRNFNAFYNCWLIGLSIPAVLVTIGFVRCQDPCAAQRPEVLFRGGRFDGTTGVVLDSWWKTIPGDGNQTSTLGTPSIDGHVNGYETTPGTAVPAPSFLAEQSLPPVAPKARDVKPK</sequence>
<keyword evidence="2" id="KW-1185">Reference proteome</keyword>
<gene>
    <name evidence="1" type="ORF">ONZ43_g4109</name>
</gene>
<dbReference type="EMBL" id="JAPESX010001060">
    <property type="protein sequence ID" value="KAJ8117856.1"/>
    <property type="molecule type" value="Genomic_DNA"/>
</dbReference>
<accession>A0ACC2IRN4</accession>
<evidence type="ECO:0000313" key="2">
    <source>
        <dbReference type="Proteomes" id="UP001153334"/>
    </source>
</evidence>
<reference evidence="1" key="1">
    <citation type="submission" date="2022-11" db="EMBL/GenBank/DDBJ databases">
        <title>Genome Sequence of Nemania bipapillata.</title>
        <authorList>
            <person name="Buettner E."/>
        </authorList>
    </citation>
    <scope>NUCLEOTIDE SEQUENCE</scope>
    <source>
        <strain evidence="1">CP14</strain>
    </source>
</reference>
<organism evidence="1 2">
    <name type="scientific">Nemania bipapillata</name>
    <dbReference type="NCBI Taxonomy" id="110536"/>
    <lineage>
        <taxon>Eukaryota</taxon>
        <taxon>Fungi</taxon>
        <taxon>Dikarya</taxon>
        <taxon>Ascomycota</taxon>
        <taxon>Pezizomycotina</taxon>
        <taxon>Sordariomycetes</taxon>
        <taxon>Xylariomycetidae</taxon>
        <taxon>Xylariales</taxon>
        <taxon>Xylariaceae</taxon>
        <taxon>Nemania</taxon>
    </lineage>
</organism>
<name>A0ACC2IRN4_9PEZI</name>
<dbReference type="Proteomes" id="UP001153334">
    <property type="component" value="Unassembled WGS sequence"/>
</dbReference>
<protein>
    <submittedName>
        <fullName evidence="1">Uncharacterized protein</fullName>
    </submittedName>
</protein>